<dbReference type="InterPro" id="IPR013427">
    <property type="entry name" value="Haem-bd_dom_put"/>
</dbReference>
<gene>
    <name evidence="6" type="ORF">Pan241w_45700</name>
</gene>
<dbReference type="InterPro" id="IPR011041">
    <property type="entry name" value="Quinoprot_gluc/sorb_DH_b-prop"/>
</dbReference>
<dbReference type="PROSITE" id="PS51007">
    <property type="entry name" value="CYTC"/>
    <property type="match status" value="1"/>
</dbReference>
<dbReference type="AlphaFoldDB" id="A0A517RKQ5"/>
<dbReference type="PANTHER" id="PTHR33546">
    <property type="entry name" value="LARGE, MULTIFUNCTIONAL SECRETED PROTEIN-RELATED"/>
    <property type="match status" value="1"/>
</dbReference>
<keyword evidence="1 4" id="KW-0349">Heme</keyword>
<feature type="domain" description="Cytochrome c" evidence="5">
    <location>
        <begin position="690"/>
        <end position="826"/>
    </location>
</feature>
<dbReference type="Gene3D" id="2.120.10.30">
    <property type="entry name" value="TolB, C-terminal domain"/>
    <property type="match status" value="1"/>
</dbReference>
<dbReference type="OrthoDB" id="223239at2"/>
<dbReference type="NCBIfam" id="TIGR02603">
    <property type="entry name" value="CxxCH_TIGR02603"/>
    <property type="match status" value="1"/>
</dbReference>
<dbReference type="GO" id="GO:0020037">
    <property type="term" value="F:heme binding"/>
    <property type="evidence" value="ECO:0007669"/>
    <property type="project" value="InterPro"/>
</dbReference>
<name>A0A517RKQ5_9PLAN</name>
<reference evidence="6 7" key="1">
    <citation type="submission" date="2019-02" db="EMBL/GenBank/DDBJ databases">
        <title>Deep-cultivation of Planctomycetes and their phenomic and genomic characterization uncovers novel biology.</title>
        <authorList>
            <person name="Wiegand S."/>
            <person name="Jogler M."/>
            <person name="Boedeker C."/>
            <person name="Pinto D."/>
            <person name="Vollmers J."/>
            <person name="Rivas-Marin E."/>
            <person name="Kohn T."/>
            <person name="Peeters S.H."/>
            <person name="Heuer A."/>
            <person name="Rast P."/>
            <person name="Oberbeckmann S."/>
            <person name="Bunk B."/>
            <person name="Jeske O."/>
            <person name="Meyerdierks A."/>
            <person name="Storesund J.E."/>
            <person name="Kallscheuer N."/>
            <person name="Luecker S."/>
            <person name="Lage O.M."/>
            <person name="Pohl T."/>
            <person name="Merkel B.J."/>
            <person name="Hornburger P."/>
            <person name="Mueller R.-W."/>
            <person name="Bruemmer F."/>
            <person name="Labrenz M."/>
            <person name="Spormann A.M."/>
            <person name="Op den Camp H."/>
            <person name="Overmann J."/>
            <person name="Amann R."/>
            <person name="Jetten M.S.M."/>
            <person name="Mascher T."/>
            <person name="Medema M.H."/>
            <person name="Devos D.P."/>
            <person name="Kaster A.-K."/>
            <person name="Ovreas L."/>
            <person name="Rohde M."/>
            <person name="Galperin M.Y."/>
            <person name="Jogler C."/>
        </authorList>
    </citation>
    <scope>NUCLEOTIDE SEQUENCE [LARGE SCALE GENOMIC DNA]</scope>
    <source>
        <strain evidence="6 7">Pan241w</strain>
    </source>
</reference>
<keyword evidence="3 4" id="KW-0408">Iron</keyword>
<proteinExistence type="predicted"/>
<keyword evidence="2 4" id="KW-0479">Metal-binding</keyword>
<protein>
    <submittedName>
        <fullName evidence="6">Cytochrome c</fullName>
    </submittedName>
</protein>
<evidence type="ECO:0000256" key="2">
    <source>
        <dbReference type="ARBA" id="ARBA00022723"/>
    </source>
</evidence>
<evidence type="ECO:0000256" key="1">
    <source>
        <dbReference type="ARBA" id="ARBA00022617"/>
    </source>
</evidence>
<evidence type="ECO:0000256" key="3">
    <source>
        <dbReference type="ARBA" id="ARBA00023004"/>
    </source>
</evidence>
<evidence type="ECO:0000259" key="5">
    <source>
        <dbReference type="PROSITE" id="PS51007"/>
    </source>
</evidence>
<dbReference type="GO" id="GO:0046872">
    <property type="term" value="F:metal ion binding"/>
    <property type="evidence" value="ECO:0007669"/>
    <property type="project" value="UniProtKB-KW"/>
</dbReference>
<dbReference type="Gene3D" id="1.10.760.10">
    <property type="entry name" value="Cytochrome c-like domain"/>
    <property type="match status" value="1"/>
</dbReference>
<organism evidence="6 7">
    <name type="scientific">Gimesia alba</name>
    <dbReference type="NCBI Taxonomy" id="2527973"/>
    <lineage>
        <taxon>Bacteria</taxon>
        <taxon>Pseudomonadati</taxon>
        <taxon>Planctomycetota</taxon>
        <taxon>Planctomycetia</taxon>
        <taxon>Planctomycetales</taxon>
        <taxon>Planctomycetaceae</taxon>
        <taxon>Gimesia</taxon>
    </lineage>
</organism>
<dbReference type="GO" id="GO:0009055">
    <property type="term" value="F:electron transfer activity"/>
    <property type="evidence" value="ECO:0007669"/>
    <property type="project" value="InterPro"/>
</dbReference>
<dbReference type="Pfam" id="PF00034">
    <property type="entry name" value="Cytochrom_C"/>
    <property type="match status" value="1"/>
</dbReference>
<evidence type="ECO:0000313" key="6">
    <source>
        <dbReference type="EMBL" id="QDT44461.1"/>
    </source>
</evidence>
<accession>A0A517RKQ5</accession>
<dbReference type="PANTHER" id="PTHR33546:SF1">
    <property type="entry name" value="LARGE, MULTIFUNCTIONAL SECRETED PROTEIN"/>
    <property type="match status" value="1"/>
</dbReference>
<evidence type="ECO:0000256" key="4">
    <source>
        <dbReference type="PROSITE-ProRule" id="PRU00433"/>
    </source>
</evidence>
<dbReference type="SUPFAM" id="SSF46626">
    <property type="entry name" value="Cytochrome c"/>
    <property type="match status" value="1"/>
</dbReference>
<dbReference type="EMBL" id="CP036269">
    <property type="protein sequence ID" value="QDT44461.1"/>
    <property type="molecule type" value="Genomic_DNA"/>
</dbReference>
<dbReference type="InterPro" id="IPR011042">
    <property type="entry name" value="6-blade_b-propeller_TolB-like"/>
</dbReference>
<dbReference type="KEGG" id="gaz:Pan241w_45700"/>
<dbReference type="InterPro" id="IPR036909">
    <property type="entry name" value="Cyt_c-like_dom_sf"/>
</dbReference>
<dbReference type="SUPFAM" id="SSF50952">
    <property type="entry name" value="Soluble quinoprotein glucose dehydrogenase"/>
    <property type="match status" value="1"/>
</dbReference>
<dbReference type="Proteomes" id="UP000317171">
    <property type="component" value="Chromosome"/>
</dbReference>
<keyword evidence="7" id="KW-1185">Reference proteome</keyword>
<dbReference type="InterPro" id="IPR009056">
    <property type="entry name" value="Cyt_c-like_dom"/>
</dbReference>
<sequence>MCLKNRELTVIRSLNRITIACFLLCFGSVSRGTAEEYQATPVSSIRVQPGFQVELLRSAQKGESSWISMTFDDQGRLILGLDDVGLGRLSLNDEAKKIPFEKIDNTLKHCRGVLYAHHSLYVSETNGQGLHRLKDTNGDGQFDQRQLLKKLEYGSRFGHGSNQIVLGPDNNIYLVVGNDVAFPEGVSPNSPYRDPHNDHLLPNPHDAGQDDRVGYILKTDPDGKTWEILASGFRNQVDMAFNPEGEMFTYDADMEWDIGQPWYRPTRVNHIIPSGEYGWRWGTGKWPEYYADSLPSTLDTGLGSPTGMVFGTNGNFPERFKKALYIADWQNGRILLVDLIPNGASYNCQYEVFLEGGPLNVCDMQFGPDGALYFITGGRGSQSGLYRVTPTAHQNKKSTAPEIDEETKNLAEAARLLRRQLEQYQTSPVTDINLIWPHLNSPDRWLRFAARRAIENQDVSRWRARALSETNSTAAIAGLIALCHQGTAADKDAVLAALNRIDLNQVDQQQLLALLRAYELCFIRLGAPTTAQADLVKQRLQPLYPHATSSANHLLCDLLVYLKEETVIPQTVALLTDTDTSTQEEQIRAARTLTFARQGWNKDLRQKFLAWLAHARTFSGGKQLTERMRDIRVDFLDMLTEQQRQQFSKEIAALDKPLVEEETVPARPFVQEWKLDDLEPHLASVTTNRSYKRARQALLAANCLKCHRIGSTGAQIGPDLTNVGKRFDSRAILESIITPSRVMDEKYLYTVYILESGKVVTGRPVGVNKTTITVETDPIKQTTVPVPRDEIEESILSKTSPMPASLINVLTKEEILDLLAYLKAGGDPQADVFQK</sequence>
<evidence type="ECO:0000313" key="7">
    <source>
        <dbReference type="Proteomes" id="UP000317171"/>
    </source>
</evidence>